<dbReference type="EMBL" id="CAJVCH010028179">
    <property type="protein sequence ID" value="CAG7703749.1"/>
    <property type="molecule type" value="Genomic_DNA"/>
</dbReference>
<feature type="compositionally biased region" description="Low complexity" evidence="2">
    <location>
        <begin position="277"/>
        <end position="286"/>
    </location>
</feature>
<dbReference type="Pfam" id="PF01846">
    <property type="entry name" value="FF"/>
    <property type="match status" value="6"/>
</dbReference>
<dbReference type="FunFam" id="2.20.70.10:FF:000049">
    <property type="entry name" value="Transcription elongation regulator 1-like"/>
    <property type="match status" value="1"/>
</dbReference>
<feature type="compositionally biased region" description="Gly residues" evidence="2">
    <location>
        <begin position="62"/>
        <end position="71"/>
    </location>
</feature>
<feature type="region of interest" description="Disordered" evidence="2">
    <location>
        <begin position="579"/>
        <end position="699"/>
    </location>
</feature>
<evidence type="ECO:0000313" key="5">
    <source>
        <dbReference type="EMBL" id="CAG7703749.1"/>
    </source>
</evidence>
<feature type="domain" description="WW" evidence="3">
    <location>
        <begin position="143"/>
        <end position="170"/>
    </location>
</feature>
<evidence type="ECO:0000313" key="6">
    <source>
        <dbReference type="Proteomes" id="UP000708208"/>
    </source>
</evidence>
<feature type="compositionally biased region" description="Basic and acidic residues" evidence="2">
    <location>
        <begin position="927"/>
        <end position="943"/>
    </location>
</feature>
<feature type="compositionally biased region" description="Pro residues" evidence="2">
    <location>
        <begin position="307"/>
        <end position="319"/>
    </location>
</feature>
<feature type="compositionally biased region" description="Basic and acidic residues" evidence="2">
    <location>
        <begin position="964"/>
        <end position="983"/>
    </location>
</feature>
<dbReference type="CDD" id="cd00201">
    <property type="entry name" value="WW"/>
    <property type="match status" value="3"/>
</dbReference>
<name>A0A8J2J7D7_9HEXA</name>
<reference evidence="5" key="1">
    <citation type="submission" date="2021-06" db="EMBL/GenBank/DDBJ databases">
        <authorList>
            <person name="Hodson N. C."/>
            <person name="Mongue J. A."/>
            <person name="Jaron S. K."/>
        </authorList>
    </citation>
    <scope>NUCLEOTIDE SEQUENCE</scope>
</reference>
<dbReference type="SMART" id="SM00441">
    <property type="entry name" value="FF"/>
    <property type="match status" value="6"/>
</dbReference>
<gene>
    <name evidence="5" type="ORF">AFUS01_LOCUS4511</name>
</gene>
<dbReference type="OrthoDB" id="63972at2759"/>
<dbReference type="Pfam" id="PF00397">
    <property type="entry name" value="WW"/>
    <property type="match status" value="2"/>
</dbReference>
<dbReference type="InterPro" id="IPR057565">
    <property type="entry name" value="WW_TCRG1_3rd"/>
</dbReference>
<keyword evidence="6" id="KW-1185">Reference proteome</keyword>
<feature type="compositionally biased region" description="Basic and acidic residues" evidence="2">
    <location>
        <begin position="9"/>
        <end position="22"/>
    </location>
</feature>
<dbReference type="SMART" id="SM00456">
    <property type="entry name" value="WW"/>
    <property type="match status" value="3"/>
</dbReference>
<comment type="caution">
    <text evidence="5">The sequence shown here is derived from an EMBL/GenBank/DDBJ whole genome shotgun (WGS) entry which is preliminary data.</text>
</comment>
<dbReference type="InterPro" id="IPR045148">
    <property type="entry name" value="TCRG1-like"/>
</dbReference>
<dbReference type="GO" id="GO:0005634">
    <property type="term" value="C:nucleus"/>
    <property type="evidence" value="ECO:0007669"/>
    <property type="project" value="TreeGrafter"/>
</dbReference>
<dbReference type="AlphaFoldDB" id="A0A8J2J7D7"/>
<evidence type="ECO:0000256" key="2">
    <source>
        <dbReference type="SAM" id="MobiDB-lite"/>
    </source>
</evidence>
<keyword evidence="1" id="KW-0677">Repeat</keyword>
<dbReference type="FunFam" id="1.10.10.440:FF:000001">
    <property type="entry name" value="Transcription elongation regulator 1 like"/>
    <property type="match status" value="1"/>
</dbReference>
<proteinExistence type="predicted"/>
<feature type="domain" description="FF" evidence="4">
    <location>
        <begin position="1040"/>
        <end position="1097"/>
    </location>
</feature>
<dbReference type="PANTHER" id="PTHR15377">
    <property type="entry name" value="TRANSCRIPTION ELONGATION REGULATOR 1"/>
    <property type="match status" value="1"/>
</dbReference>
<dbReference type="PROSITE" id="PS01159">
    <property type="entry name" value="WW_DOMAIN_1"/>
    <property type="match status" value="1"/>
</dbReference>
<organism evidence="5 6">
    <name type="scientific">Allacma fusca</name>
    <dbReference type="NCBI Taxonomy" id="39272"/>
    <lineage>
        <taxon>Eukaryota</taxon>
        <taxon>Metazoa</taxon>
        <taxon>Ecdysozoa</taxon>
        <taxon>Arthropoda</taxon>
        <taxon>Hexapoda</taxon>
        <taxon>Collembola</taxon>
        <taxon>Symphypleona</taxon>
        <taxon>Sminthuridae</taxon>
        <taxon>Allacma</taxon>
    </lineage>
</organism>
<dbReference type="Proteomes" id="UP000708208">
    <property type="component" value="Unassembled WGS sequence"/>
</dbReference>
<feature type="region of interest" description="Disordered" evidence="2">
    <location>
        <begin position="1220"/>
        <end position="1243"/>
    </location>
</feature>
<dbReference type="InterPro" id="IPR001202">
    <property type="entry name" value="WW_dom"/>
</dbReference>
<dbReference type="PANTHER" id="PTHR15377:SF3">
    <property type="entry name" value="WW DOMAIN-CONTAINING PROTEIN"/>
    <property type="match status" value="1"/>
</dbReference>
<feature type="compositionally biased region" description="Acidic residues" evidence="2">
    <location>
        <begin position="984"/>
        <end position="996"/>
    </location>
</feature>
<feature type="domain" description="FF" evidence="4">
    <location>
        <begin position="724"/>
        <end position="777"/>
    </location>
</feature>
<dbReference type="GO" id="GO:0003712">
    <property type="term" value="F:transcription coregulator activity"/>
    <property type="evidence" value="ECO:0007669"/>
    <property type="project" value="TreeGrafter"/>
</dbReference>
<evidence type="ECO:0008006" key="7">
    <source>
        <dbReference type="Google" id="ProtNLM"/>
    </source>
</evidence>
<feature type="region of interest" description="Disordered" evidence="2">
    <location>
        <begin position="911"/>
        <end position="996"/>
    </location>
</feature>
<feature type="compositionally biased region" description="Pro residues" evidence="2">
    <location>
        <begin position="380"/>
        <end position="390"/>
    </location>
</feature>
<feature type="compositionally biased region" description="Basic and acidic residues" evidence="2">
    <location>
        <begin position="494"/>
        <end position="525"/>
    </location>
</feature>
<evidence type="ECO:0000259" key="4">
    <source>
        <dbReference type="PROSITE" id="PS51676"/>
    </source>
</evidence>
<feature type="domain" description="FF" evidence="4">
    <location>
        <begin position="778"/>
        <end position="844"/>
    </location>
</feature>
<feature type="domain" description="FF" evidence="4">
    <location>
        <begin position="857"/>
        <end position="910"/>
    </location>
</feature>
<feature type="compositionally biased region" description="Gly residues" evidence="2">
    <location>
        <begin position="78"/>
        <end position="97"/>
    </location>
</feature>
<feature type="compositionally biased region" description="Basic and acidic residues" evidence="2">
    <location>
        <begin position="685"/>
        <end position="699"/>
    </location>
</feature>
<dbReference type="InterPro" id="IPR002713">
    <property type="entry name" value="FF_domain"/>
</dbReference>
<dbReference type="PROSITE" id="PS50020">
    <property type="entry name" value="WW_DOMAIN_2"/>
    <property type="match status" value="3"/>
</dbReference>
<feature type="domain" description="WW" evidence="3">
    <location>
        <begin position="442"/>
        <end position="469"/>
    </location>
</feature>
<feature type="domain" description="WW" evidence="3">
    <location>
        <begin position="535"/>
        <end position="564"/>
    </location>
</feature>
<sequence>MAESGSDGGYDRDGDYFPHDNYDYNEDSGGGMQNNPPFRGRGVWRGPGGNRGGRGHFDGNFGNRGPGGGGMSSRFRGGRGFMGPRGGLGGPRGGPGPGFMNRGRFRGPGPGHHDMGGPWNNGPPQGGMGGPGGPNNNCDEKLWAEARSPDGKVYYYHTQTRETTWDRPEGPGVRIVRHEEWSTNMSMNKPPNSDSPGGFPGMKGSDQPPHHGLPPPGNFSNQGPMMGGPPKGPPFNMQLPPPGHTQGPPPNNFPPPNQGISPGPGISPMQGPPPGQSPNQSNQGSPARQMINPGGVGPDSKPMFPGSNPPFRPGGPPRFPGMSADSDSQAPPGDEAPKGVDVSISVNSVQGGPPSLGPSPGMPPPGGGGGPFGPFGAGPIGPPPFGMPPPAFPPQPFAMVPPPWGIPPGVPPPTGVPPPVMQLEQLAVSQIDPKILGKALEWTEHTSPDGKTYFFNSKSQTSVWEKPAALVDFEAAKLVAQQRLTGPVALAVKEKPSEKSELSSDQGKVKDVKKEKKSGAGEKCRPISSTPVPGTPWCVVWTGDKRVFFYNPSNKTSVWEKPQELIGRYDVEEMIKSCPDVSKNPAKVKKVEATSTTSPLSDADKQAKDATGSVPAVATVIPLKTEHTKERSLSISSPSDDRDEATDKEPPAKRLKRESISESKSGTDIEMKDFKEVKESDEEDSSKTEDSGEKIKIETKDGFKEMTALEAEVKAARERAIVPIDVRLKKFREMLIEKQVSAFSTWEKELHKIVFDPRYLYLTSKERKQAFDQYVKERAEEERKEKKKLLKQVKEQFMKFLEQVHISQKMTYNEFSQKYGRDDRFRNVEKTRDREQYFNEHVLDLKRRDKEERASKKEKAKDEFLSYLKDRIRDYHIKWPEAKKKLDLDARFDALESEDREDIFKSFQKKLKSETKSKEKKKKKEKKEREKRLKKERSKKDEPGTAENPLGLDIIDSNEEDDNRSEGARDDVTEKSSDEKVEDISEEEEGCITDDSDDDVRLEREKKERAEVSIREREREVQRTLATHLRDRDKEREFYQHEEAVQEFQALLTDLVRNIDMTWKEAKKLIKKDRRWDSVSILSRDEMEDLFNQHCDSISRKKRLRFRELLDESRVKLTSTWKEMRKRIKDDPRYTKFSNSERKCEREFELYLKDIAATMKGDFRDLLKETKTLTYKSKQQIRESPYLMKDIESLLAKDKRYLQLEGMAEERHRLLLEYLDDLERKGPPPPPTASEPSRRLKAA</sequence>
<dbReference type="Pfam" id="PF23517">
    <property type="entry name" value="WW_TCERG1"/>
    <property type="match status" value="1"/>
</dbReference>
<evidence type="ECO:0000256" key="1">
    <source>
        <dbReference type="ARBA" id="ARBA00022737"/>
    </source>
</evidence>
<feature type="compositionally biased region" description="Gly residues" evidence="2">
    <location>
        <begin position="367"/>
        <end position="379"/>
    </location>
</feature>
<evidence type="ECO:0000259" key="3">
    <source>
        <dbReference type="PROSITE" id="PS50020"/>
    </source>
</evidence>
<dbReference type="GO" id="GO:0070063">
    <property type="term" value="F:RNA polymerase binding"/>
    <property type="evidence" value="ECO:0007669"/>
    <property type="project" value="InterPro"/>
</dbReference>
<feature type="region of interest" description="Disordered" evidence="2">
    <location>
        <begin position="163"/>
        <end position="390"/>
    </location>
</feature>
<feature type="compositionally biased region" description="Pro residues" evidence="2">
    <location>
        <begin position="355"/>
        <end position="366"/>
    </location>
</feature>
<protein>
    <recommendedName>
        <fullName evidence="7">Transcription elongation regulator 1</fullName>
    </recommendedName>
</protein>
<dbReference type="PROSITE" id="PS51676">
    <property type="entry name" value="FF"/>
    <property type="match status" value="5"/>
</dbReference>
<feature type="domain" description="FF" evidence="4">
    <location>
        <begin position="1098"/>
        <end position="1154"/>
    </location>
</feature>
<feature type="region of interest" description="Disordered" evidence="2">
    <location>
        <begin position="494"/>
        <end position="528"/>
    </location>
</feature>
<accession>A0A8J2J7D7</accession>
<feature type="compositionally biased region" description="Gly residues" evidence="2">
    <location>
        <begin position="124"/>
        <end position="133"/>
    </location>
</feature>
<feature type="compositionally biased region" description="Low complexity" evidence="2">
    <location>
        <begin position="258"/>
        <end position="269"/>
    </location>
</feature>
<feature type="region of interest" description="Disordered" evidence="2">
    <location>
        <begin position="1"/>
        <end position="138"/>
    </location>
</feature>
<feature type="compositionally biased region" description="Gly residues" evidence="2">
    <location>
        <begin position="43"/>
        <end position="52"/>
    </location>
</feature>
<feature type="compositionally biased region" description="Pro residues" evidence="2">
    <location>
        <begin position="239"/>
        <end position="257"/>
    </location>
</feature>
<feature type="compositionally biased region" description="Basic and acidic residues" evidence="2">
    <location>
        <begin position="645"/>
        <end position="678"/>
    </location>
</feature>
<feature type="compositionally biased region" description="Polar residues" evidence="2">
    <location>
        <begin position="182"/>
        <end position="195"/>
    </location>
</feature>